<name>A0A9I9E5L3_CUCME</name>
<dbReference type="PANTHER" id="PTHR46136">
    <property type="entry name" value="TRANSCRIPTION FACTOR GTE8"/>
    <property type="match status" value="1"/>
</dbReference>
<reference evidence="2" key="1">
    <citation type="submission" date="2023-03" db="UniProtKB">
        <authorList>
            <consortium name="EnsemblPlants"/>
        </authorList>
    </citation>
    <scope>IDENTIFICATION</scope>
</reference>
<dbReference type="EnsemblPlants" id="MELO3C029103.2.1">
    <property type="protein sequence ID" value="MELO3C029103.2.1"/>
    <property type="gene ID" value="MELO3C029103.2"/>
</dbReference>
<proteinExistence type="predicted"/>
<protein>
    <recommendedName>
        <fullName evidence="3">Bromodomain-containing protein</fullName>
    </recommendedName>
</protein>
<dbReference type="PANTHER" id="PTHR46136:SF33">
    <property type="entry name" value="TRANSCRIPTION FACTOR GTE10"/>
    <property type="match status" value="1"/>
</dbReference>
<evidence type="ECO:0008006" key="3">
    <source>
        <dbReference type="Google" id="ProtNLM"/>
    </source>
</evidence>
<sequence>MASGKHCVRKASLDRLYHAALLRNHFADTILKAREKTLEKVQGDKRDPEKVRMEREELERHQREGWWRATNRGRLKLRPRRRTATMDDNDDGTDGGELRTATNASLLGSPDALLTALGKPRSFLTHYLPFPTHTYGVGNT</sequence>
<dbReference type="AlphaFoldDB" id="A0A9I9E5L3"/>
<feature type="region of interest" description="Disordered" evidence="1">
    <location>
        <begin position="77"/>
        <end position="104"/>
    </location>
</feature>
<accession>A0A9I9E5L3</accession>
<organism evidence="2">
    <name type="scientific">Cucumis melo</name>
    <name type="common">Muskmelon</name>
    <dbReference type="NCBI Taxonomy" id="3656"/>
    <lineage>
        <taxon>Eukaryota</taxon>
        <taxon>Viridiplantae</taxon>
        <taxon>Streptophyta</taxon>
        <taxon>Embryophyta</taxon>
        <taxon>Tracheophyta</taxon>
        <taxon>Spermatophyta</taxon>
        <taxon>Magnoliopsida</taxon>
        <taxon>eudicotyledons</taxon>
        <taxon>Gunneridae</taxon>
        <taxon>Pentapetalae</taxon>
        <taxon>rosids</taxon>
        <taxon>fabids</taxon>
        <taxon>Cucurbitales</taxon>
        <taxon>Cucurbitaceae</taxon>
        <taxon>Benincaseae</taxon>
        <taxon>Cucumis</taxon>
    </lineage>
</organism>
<feature type="region of interest" description="Disordered" evidence="1">
    <location>
        <begin position="40"/>
        <end position="62"/>
    </location>
</feature>
<evidence type="ECO:0000256" key="1">
    <source>
        <dbReference type="SAM" id="MobiDB-lite"/>
    </source>
</evidence>
<evidence type="ECO:0000313" key="2">
    <source>
        <dbReference type="EnsemblPlants" id="MELO3C029103.2.1"/>
    </source>
</evidence>
<dbReference type="Gramene" id="MELO3C029103.2.1">
    <property type="protein sequence ID" value="MELO3C029103.2.1"/>
    <property type="gene ID" value="MELO3C029103.2"/>
</dbReference>
<dbReference type="InterPro" id="IPR052442">
    <property type="entry name" value="Env_Response_Regulator"/>
</dbReference>